<protein>
    <submittedName>
        <fullName evidence="1">Uncharacterized protein</fullName>
    </submittedName>
</protein>
<dbReference type="EMBL" id="CP010027">
    <property type="protein sequence ID" value="AJZ64172.1"/>
    <property type="molecule type" value="Genomic_DNA"/>
</dbReference>
<accession>A0AAU8TD11</accession>
<dbReference type="KEGG" id="bfn:OI25_6112"/>
<dbReference type="AlphaFoldDB" id="A0AAU8TD11"/>
<sequence>MTNKKIQSWPKGGFENFFEYVSSYIHLNINLDDDVSCRRYHDEWMGRYKSAIEKWTRYDVTIWSVRCRQALKLSFSATYFALAAKEAQKNKVLASKYYLSYYSMLHAMWAVLFLHPDLSLDAVTDITHSKIANFFHASFTQKKKGIITYNAKEMAENLRFMREYYSYRMPLNYPFGRAENISKTDIHLGGFVKQSIQLANLHSHILRKAAEKQGMSGAACVPSEQHDIFRRDFFRINGKEHPTSDLNLLDPADSVARDEYLTRGCDLVPLSIGYEHMYDEFMTYADGGDELPENEIIRETRSLVYGALF</sequence>
<gene>
    <name evidence="1" type="ORF">OI25_6112</name>
</gene>
<reference evidence="1 2" key="1">
    <citation type="journal article" date="2015" name="Genome Announc.">
        <title>Complete genome sequences for 59 burkholderia isolates, both pathogenic and near neighbor.</title>
        <authorList>
            <person name="Johnson S.L."/>
            <person name="Bishop-Lilly K.A."/>
            <person name="Ladner J.T."/>
            <person name="Daligault H.E."/>
            <person name="Davenport K.W."/>
            <person name="Jaissle J."/>
            <person name="Frey K.G."/>
            <person name="Koroleva G.I."/>
            <person name="Bruce D.C."/>
            <person name="Coyne S.R."/>
            <person name="Broomall S.M."/>
            <person name="Li P.E."/>
            <person name="Teshima H."/>
            <person name="Gibbons H.S."/>
            <person name="Palacios G.F."/>
            <person name="Rosenzweig C.N."/>
            <person name="Redden C.L."/>
            <person name="Xu Y."/>
            <person name="Minogue T.D."/>
            <person name="Chain P.S."/>
        </authorList>
    </citation>
    <scope>NUCLEOTIDE SEQUENCE [LARGE SCALE GENOMIC DNA]</scope>
    <source>
        <strain evidence="1 2">ATCC BAA-463</strain>
    </source>
</reference>
<evidence type="ECO:0000313" key="2">
    <source>
        <dbReference type="Proteomes" id="UP000032614"/>
    </source>
</evidence>
<proteinExistence type="predicted"/>
<dbReference type="GeneID" id="66519899"/>
<dbReference type="RefSeq" id="WP_149029755.1">
    <property type="nucleotide sequence ID" value="NZ_CP010027.1"/>
</dbReference>
<dbReference type="Proteomes" id="UP000032614">
    <property type="component" value="Chromosome 2"/>
</dbReference>
<name>A0AAU8TD11_9BURK</name>
<organism evidence="1 2">
    <name type="scientific">Paraburkholderia fungorum</name>
    <dbReference type="NCBI Taxonomy" id="134537"/>
    <lineage>
        <taxon>Bacteria</taxon>
        <taxon>Pseudomonadati</taxon>
        <taxon>Pseudomonadota</taxon>
        <taxon>Betaproteobacteria</taxon>
        <taxon>Burkholderiales</taxon>
        <taxon>Burkholderiaceae</taxon>
        <taxon>Paraburkholderia</taxon>
    </lineage>
</organism>
<evidence type="ECO:0000313" key="1">
    <source>
        <dbReference type="EMBL" id="AJZ64172.1"/>
    </source>
</evidence>